<organism evidence="2">
    <name type="scientific">bioreactor metagenome</name>
    <dbReference type="NCBI Taxonomy" id="1076179"/>
    <lineage>
        <taxon>unclassified sequences</taxon>
        <taxon>metagenomes</taxon>
        <taxon>ecological metagenomes</taxon>
    </lineage>
</organism>
<dbReference type="EMBL" id="VSSQ01000279">
    <property type="protein sequence ID" value="MPL89389.1"/>
    <property type="molecule type" value="Genomic_DNA"/>
</dbReference>
<comment type="caution">
    <text evidence="2">The sequence shown here is derived from an EMBL/GenBank/DDBJ whole genome shotgun (WGS) entry which is preliminary data.</text>
</comment>
<feature type="transmembrane region" description="Helical" evidence="1">
    <location>
        <begin position="53"/>
        <end position="78"/>
    </location>
</feature>
<evidence type="ECO:0000256" key="1">
    <source>
        <dbReference type="SAM" id="Phobius"/>
    </source>
</evidence>
<gene>
    <name evidence="2" type="ORF">SDC9_35423</name>
</gene>
<feature type="transmembrane region" description="Helical" evidence="1">
    <location>
        <begin position="140"/>
        <end position="161"/>
    </location>
</feature>
<evidence type="ECO:0008006" key="3">
    <source>
        <dbReference type="Google" id="ProtNLM"/>
    </source>
</evidence>
<dbReference type="AlphaFoldDB" id="A0A644VDF0"/>
<reference evidence="2" key="1">
    <citation type="submission" date="2019-08" db="EMBL/GenBank/DDBJ databases">
        <authorList>
            <person name="Kucharzyk K."/>
            <person name="Murdoch R.W."/>
            <person name="Higgins S."/>
            <person name="Loffler F."/>
        </authorList>
    </citation>
    <scope>NUCLEOTIDE SEQUENCE</scope>
</reference>
<keyword evidence="1" id="KW-0472">Membrane</keyword>
<sequence length="200" mass="22308">MIKKLLNPFNYIAGGKSFFIGIAVIFATSFAGYLTNTHFPDIISVKTGLEVKLHFVIAQNIINWLSISLLLYIASLIFSKSSVRITDIFGTQALARAPYLIAAILNFSNSITQLGEHIMWKYLNKGEPAEISALDISLAVIFIIITVLLTVWMVTLMYNSFRVSSNIKGLKSGIIFTVVFIISVVLSTWLNFALFNQIYL</sequence>
<evidence type="ECO:0000313" key="2">
    <source>
        <dbReference type="EMBL" id="MPL89389.1"/>
    </source>
</evidence>
<keyword evidence="1" id="KW-0812">Transmembrane</keyword>
<feature type="transmembrane region" description="Helical" evidence="1">
    <location>
        <begin position="173"/>
        <end position="195"/>
    </location>
</feature>
<feature type="transmembrane region" description="Helical" evidence="1">
    <location>
        <begin position="12"/>
        <end position="33"/>
    </location>
</feature>
<accession>A0A644VDF0</accession>
<proteinExistence type="predicted"/>
<keyword evidence="1" id="KW-1133">Transmembrane helix</keyword>
<name>A0A644VDF0_9ZZZZ</name>
<protein>
    <recommendedName>
        <fullName evidence="3">Yip1 domain-containing protein</fullName>
    </recommendedName>
</protein>